<accession>A0ACC2SDW0</accession>
<gene>
    <name evidence="1" type="ORF">DSO57_1030808</name>
</gene>
<evidence type="ECO:0000313" key="2">
    <source>
        <dbReference type="Proteomes" id="UP001165960"/>
    </source>
</evidence>
<dbReference type="Proteomes" id="UP001165960">
    <property type="component" value="Unassembled WGS sequence"/>
</dbReference>
<proteinExistence type="predicted"/>
<keyword evidence="2" id="KW-1185">Reference proteome</keyword>
<sequence length="76" mass="8734">MMEKVKPVLKTSYEPYISDGNQEDNNEPKFYRTMQGRLVLKKVVSFYTKVPMLCVPVPEQDPNSTTPTKPAVRNDN</sequence>
<comment type="caution">
    <text evidence="1">The sequence shown here is derived from an EMBL/GenBank/DDBJ whole genome shotgun (WGS) entry which is preliminary data.</text>
</comment>
<name>A0ACC2SDW0_9FUNG</name>
<evidence type="ECO:0000313" key="1">
    <source>
        <dbReference type="EMBL" id="KAJ9060446.1"/>
    </source>
</evidence>
<dbReference type="EMBL" id="QTSX02005186">
    <property type="protein sequence ID" value="KAJ9060446.1"/>
    <property type="molecule type" value="Genomic_DNA"/>
</dbReference>
<protein>
    <submittedName>
        <fullName evidence="1">Uncharacterized protein</fullName>
    </submittedName>
</protein>
<organism evidence="1 2">
    <name type="scientific">Entomophthora muscae</name>
    <dbReference type="NCBI Taxonomy" id="34485"/>
    <lineage>
        <taxon>Eukaryota</taxon>
        <taxon>Fungi</taxon>
        <taxon>Fungi incertae sedis</taxon>
        <taxon>Zoopagomycota</taxon>
        <taxon>Entomophthoromycotina</taxon>
        <taxon>Entomophthoromycetes</taxon>
        <taxon>Entomophthorales</taxon>
        <taxon>Entomophthoraceae</taxon>
        <taxon>Entomophthora</taxon>
    </lineage>
</organism>
<reference evidence="1" key="1">
    <citation type="submission" date="2022-04" db="EMBL/GenBank/DDBJ databases">
        <title>Genome of the entomopathogenic fungus Entomophthora muscae.</title>
        <authorList>
            <person name="Elya C."/>
            <person name="Lovett B.R."/>
            <person name="Lee E."/>
            <person name="Macias A.M."/>
            <person name="Hajek A.E."/>
            <person name="De Bivort B.L."/>
            <person name="Kasson M.T."/>
            <person name="De Fine Licht H.H."/>
            <person name="Stajich J.E."/>
        </authorList>
    </citation>
    <scope>NUCLEOTIDE SEQUENCE</scope>
    <source>
        <strain evidence="1">Berkeley</strain>
    </source>
</reference>